<protein>
    <submittedName>
        <fullName evidence="1">2,3,4,5-tetrahydropyridine-2,6-dicarboxylate N-acetyltransferase</fullName>
        <ecNumber evidence="1">2.3.1.89</ecNumber>
    </submittedName>
</protein>
<dbReference type="EC" id="2.3.1.89" evidence="1"/>
<organism evidence="1">
    <name type="scientific">bioreactor metagenome</name>
    <dbReference type="NCBI Taxonomy" id="1076179"/>
    <lineage>
        <taxon>unclassified sequences</taxon>
        <taxon>metagenomes</taxon>
        <taxon>ecological metagenomes</taxon>
    </lineage>
</organism>
<comment type="caution">
    <text evidence="1">The sequence shown here is derived from an EMBL/GenBank/DDBJ whole genome shotgun (WGS) entry which is preliminary data.</text>
</comment>
<dbReference type="InterPro" id="IPR011004">
    <property type="entry name" value="Trimer_LpxA-like_sf"/>
</dbReference>
<dbReference type="EMBL" id="VSSQ01074191">
    <property type="protein sequence ID" value="MPN25131.1"/>
    <property type="molecule type" value="Genomic_DNA"/>
</dbReference>
<reference evidence="1" key="1">
    <citation type="submission" date="2019-08" db="EMBL/GenBank/DDBJ databases">
        <authorList>
            <person name="Kucharzyk K."/>
            <person name="Murdoch R.W."/>
            <person name="Higgins S."/>
            <person name="Loffler F."/>
        </authorList>
    </citation>
    <scope>NUCLEOTIDE SEQUENCE</scope>
</reference>
<dbReference type="AlphaFoldDB" id="A0A645GDY9"/>
<keyword evidence="1" id="KW-0808">Transferase</keyword>
<dbReference type="PANTHER" id="PTHR43300:SF7">
    <property type="entry name" value="UDP-N-ACETYLBACILLOSAMINE N-ACETYLTRANSFERASE"/>
    <property type="match status" value="1"/>
</dbReference>
<name>A0A645GDY9_9ZZZZ</name>
<accession>A0A645GDY9</accession>
<dbReference type="SUPFAM" id="SSF51161">
    <property type="entry name" value="Trimeric LpxA-like enzymes"/>
    <property type="match status" value="1"/>
</dbReference>
<dbReference type="PANTHER" id="PTHR43300">
    <property type="entry name" value="ACETYLTRANSFERASE"/>
    <property type="match status" value="1"/>
</dbReference>
<sequence>MSHTSKIGKNSYLACNSNIGASFEIQDNVLIGQSAVIVSSKLNYVGHDSLIGAGSVVIRDVEPYSVIAGNPGKVIKMLK</sequence>
<dbReference type="Gene3D" id="2.160.10.10">
    <property type="entry name" value="Hexapeptide repeat proteins"/>
    <property type="match status" value="1"/>
</dbReference>
<keyword evidence="1" id="KW-0012">Acyltransferase</keyword>
<dbReference type="GO" id="GO:0047200">
    <property type="term" value="F:tetrahydrodipicolinate N-acetyltransferase activity"/>
    <property type="evidence" value="ECO:0007669"/>
    <property type="project" value="UniProtKB-EC"/>
</dbReference>
<evidence type="ECO:0000313" key="1">
    <source>
        <dbReference type="EMBL" id="MPN25131.1"/>
    </source>
</evidence>
<dbReference type="InterPro" id="IPR050179">
    <property type="entry name" value="Trans_hexapeptide_repeat"/>
</dbReference>
<proteinExistence type="predicted"/>
<gene>
    <name evidence="1" type="primary">dapH_46</name>
    <name evidence="1" type="ORF">SDC9_172538</name>
</gene>